<dbReference type="Pfam" id="PF13380">
    <property type="entry name" value="CoA_binding_2"/>
    <property type="match status" value="1"/>
</dbReference>
<dbReference type="PROSITE" id="PS50975">
    <property type="entry name" value="ATP_GRASP"/>
    <property type="match status" value="1"/>
</dbReference>
<dbReference type="GO" id="GO:0016747">
    <property type="term" value="F:acyltransferase activity, transferring groups other than amino-acyl groups"/>
    <property type="evidence" value="ECO:0007669"/>
    <property type="project" value="InterPro"/>
</dbReference>
<keyword evidence="2" id="KW-0436">Ligase</keyword>
<sequence>MTVRNLDALFKPKSIALIGASQKERSVGAVLARNLFRAGFQGPILPVHPKNAAVEGVLAYADIDALPLVPDLAVIATPPASVPDLVGRLAQRGCRGAVVITAGFGEGGDSAGMGLRQAMLDAARPHVMRIVGPNCLGILVPGAGVNASFAHVAALPGDIACVTQSGAVATALLDWATARGIGFSHVVSLGDSADVDFGDMMDYLALDPGTKSVLLYIEGVTHARKFMSAARALSRLKPVVVIKAGRHQAAAAAAASHTGAMAGSDAVYDAAFRRAGMLRVTDLSDLFAAVETLARLPPVKGERVAIVTNGGGCGVLATDALLDEGGVLASLAPETIAKLDPKLPRTWSRANPVDIIGDAPGSRYCDALDGVLADPGVDAILLLNSPTAVASSVEAADAVISHLKRGDKPVLTSWMGELEAQEARRRFAAADLPSFATPTEAVKGLMHLVRHRRNQAQLQQLPAAMPDATPPDHATVSAILAQARADGREWLDEAETKRVLAAYGVPVVRTVAVETPEEILEAAKDLSLPLAVKIRSPDITHKSDVGGVALDLPSVASAKEAAAAMLRRVKALKPDAEIAGFTVQEMIRRPGAFELILGTASDPTFGPVVLFGHGGVAVEVRNDKALALPPLNMPLAYELMQRTRISRQLAGFRARPPADRDAIAAALIQVAQLAIDHPDLRELDINPLLADEAGVIALDARIRVQEKGKAAPVAVPPYPNHLETQVVIRDGTLVSLRPIRPEDAPDIITMIEQVDPEDVRLRFFAPLKSIPRPMLARLTQIDYDREMAFVARPMLDDGSLGPIWGTVRLTCDADLTVGEYAILIRSDIKGRGLGYTLMHQIIGYGQERKVGKIVGTILRENEPMLTMARDLGFGLKVSEEDTGVMEAALPLAQ</sequence>
<accession>A0A255XPF7</accession>
<keyword evidence="4 6" id="KW-0067">ATP-binding</keyword>
<dbReference type="FunFam" id="3.30.1490.20:FF:000020">
    <property type="entry name" value="Protein lysine acetyltransferase"/>
    <property type="match status" value="1"/>
</dbReference>
<dbReference type="Gene3D" id="3.40.50.261">
    <property type="entry name" value="Succinyl-CoA synthetase domains"/>
    <property type="match status" value="2"/>
</dbReference>
<evidence type="ECO:0000259" key="8">
    <source>
        <dbReference type="PROSITE" id="PS51186"/>
    </source>
</evidence>
<dbReference type="GO" id="GO:0005524">
    <property type="term" value="F:ATP binding"/>
    <property type="evidence" value="ECO:0007669"/>
    <property type="project" value="UniProtKB-UniRule"/>
</dbReference>
<dbReference type="RefSeq" id="WP_094409807.1">
    <property type="nucleotide sequence ID" value="NZ_BMJZ01000002.1"/>
</dbReference>
<dbReference type="InterPro" id="IPR043938">
    <property type="entry name" value="Ligase_CoA_dom"/>
</dbReference>
<dbReference type="SUPFAM" id="SSF56059">
    <property type="entry name" value="Glutathione synthetase ATP-binding domain-like"/>
    <property type="match status" value="1"/>
</dbReference>
<evidence type="ECO:0000256" key="1">
    <source>
        <dbReference type="ARBA" id="ARBA00022532"/>
    </source>
</evidence>
<gene>
    <name evidence="9" type="ORF">CHR90_13850</name>
</gene>
<dbReference type="InterPro" id="IPR036291">
    <property type="entry name" value="NAD(P)-bd_dom_sf"/>
</dbReference>
<feature type="domain" description="N-acetyltransferase" evidence="8">
    <location>
        <begin position="734"/>
        <end position="893"/>
    </location>
</feature>
<dbReference type="AlphaFoldDB" id="A0A255XPF7"/>
<keyword evidence="3 6" id="KW-0547">Nucleotide-binding</keyword>
<dbReference type="InterPro" id="IPR003781">
    <property type="entry name" value="CoA-bd"/>
</dbReference>
<dbReference type="InterPro" id="IPR016102">
    <property type="entry name" value="Succinyl-CoA_synth-like"/>
</dbReference>
<dbReference type="InterPro" id="IPR016181">
    <property type="entry name" value="Acyl_CoA_acyltransferase"/>
</dbReference>
<evidence type="ECO:0000256" key="3">
    <source>
        <dbReference type="ARBA" id="ARBA00022741"/>
    </source>
</evidence>
<dbReference type="Proteomes" id="UP000216361">
    <property type="component" value="Unassembled WGS sequence"/>
</dbReference>
<dbReference type="Gene3D" id="3.30.470.20">
    <property type="entry name" value="ATP-grasp fold, B domain"/>
    <property type="match status" value="1"/>
</dbReference>
<evidence type="ECO:0000256" key="5">
    <source>
        <dbReference type="ARBA" id="ARBA00060888"/>
    </source>
</evidence>
<dbReference type="Pfam" id="PF13302">
    <property type="entry name" value="Acetyltransf_3"/>
    <property type="match status" value="1"/>
</dbReference>
<comment type="caution">
    <text evidence="9">The sequence shown here is derived from an EMBL/GenBank/DDBJ whole genome shotgun (WGS) entry which is preliminary data.</text>
</comment>
<dbReference type="Gene3D" id="3.30.1490.20">
    <property type="entry name" value="ATP-grasp fold, A domain"/>
    <property type="match status" value="1"/>
</dbReference>
<evidence type="ECO:0000256" key="4">
    <source>
        <dbReference type="ARBA" id="ARBA00022840"/>
    </source>
</evidence>
<feature type="domain" description="ATP-grasp" evidence="7">
    <location>
        <begin position="497"/>
        <end position="533"/>
    </location>
</feature>
<evidence type="ECO:0000313" key="10">
    <source>
        <dbReference type="Proteomes" id="UP000216361"/>
    </source>
</evidence>
<dbReference type="Gene3D" id="3.40.630.30">
    <property type="match status" value="1"/>
</dbReference>
<evidence type="ECO:0000259" key="7">
    <source>
        <dbReference type="PROSITE" id="PS50975"/>
    </source>
</evidence>
<evidence type="ECO:0000256" key="2">
    <source>
        <dbReference type="ARBA" id="ARBA00022598"/>
    </source>
</evidence>
<dbReference type="SUPFAM" id="SSF52210">
    <property type="entry name" value="Succinyl-CoA synthetase domains"/>
    <property type="match status" value="2"/>
</dbReference>
<dbReference type="PANTHER" id="PTHR43334:SF1">
    <property type="entry name" value="3-HYDROXYPROPIONATE--COA LIGASE [ADP-FORMING]"/>
    <property type="match status" value="1"/>
</dbReference>
<organism evidence="9 10">
    <name type="scientific">Elstera cyanobacteriorum</name>
    <dbReference type="NCBI Taxonomy" id="2022747"/>
    <lineage>
        <taxon>Bacteria</taxon>
        <taxon>Pseudomonadati</taxon>
        <taxon>Pseudomonadota</taxon>
        <taxon>Alphaproteobacteria</taxon>
        <taxon>Rhodospirillales</taxon>
        <taxon>Rhodospirillaceae</taxon>
        <taxon>Elstera</taxon>
    </lineage>
</organism>
<dbReference type="GO" id="GO:0006099">
    <property type="term" value="P:tricarboxylic acid cycle"/>
    <property type="evidence" value="ECO:0007669"/>
    <property type="project" value="UniProtKB-KW"/>
</dbReference>
<dbReference type="InterPro" id="IPR011761">
    <property type="entry name" value="ATP-grasp"/>
</dbReference>
<dbReference type="GO" id="GO:0046872">
    <property type="term" value="F:metal ion binding"/>
    <property type="evidence" value="ECO:0007669"/>
    <property type="project" value="InterPro"/>
</dbReference>
<dbReference type="Pfam" id="PF13607">
    <property type="entry name" value="Succ_CoA_lig"/>
    <property type="match status" value="1"/>
</dbReference>
<dbReference type="SUPFAM" id="SSF55729">
    <property type="entry name" value="Acyl-CoA N-acyltransferases (Nat)"/>
    <property type="match status" value="1"/>
</dbReference>
<keyword evidence="1" id="KW-0816">Tricarboxylic acid cycle</keyword>
<dbReference type="SUPFAM" id="SSF51735">
    <property type="entry name" value="NAD(P)-binding Rossmann-fold domains"/>
    <property type="match status" value="1"/>
</dbReference>
<name>A0A255XPF7_9PROT</name>
<protein>
    <submittedName>
        <fullName evidence="9">GNAT family N-acetyltransferase</fullName>
    </submittedName>
</protein>
<dbReference type="SMART" id="SM00881">
    <property type="entry name" value="CoA_binding"/>
    <property type="match status" value="1"/>
</dbReference>
<dbReference type="Pfam" id="PF19045">
    <property type="entry name" value="Ligase_CoA_2"/>
    <property type="match status" value="1"/>
</dbReference>
<proteinExistence type="inferred from homology"/>
<dbReference type="InterPro" id="IPR000182">
    <property type="entry name" value="GNAT_dom"/>
</dbReference>
<dbReference type="Gene3D" id="3.40.50.720">
    <property type="entry name" value="NAD(P)-binding Rossmann-like Domain"/>
    <property type="match status" value="1"/>
</dbReference>
<dbReference type="InterPro" id="IPR032875">
    <property type="entry name" value="Succ_CoA_lig_flav_dom"/>
</dbReference>
<evidence type="ECO:0000313" key="9">
    <source>
        <dbReference type="EMBL" id="OYQ18244.1"/>
    </source>
</evidence>
<dbReference type="InterPro" id="IPR013815">
    <property type="entry name" value="ATP_grasp_subdomain_1"/>
</dbReference>
<reference evidence="9 10" key="1">
    <citation type="submission" date="2017-07" db="EMBL/GenBank/DDBJ databases">
        <title>Elstera cyanobacteriorum sp. nov., a novel bacterium isolated from cyanobacterial aggregates in a eutrophic lake.</title>
        <authorList>
            <person name="Cai H."/>
        </authorList>
    </citation>
    <scope>NUCLEOTIDE SEQUENCE [LARGE SCALE GENOMIC DNA]</scope>
    <source>
        <strain evidence="9 10">TH019</strain>
    </source>
</reference>
<comment type="similarity">
    <text evidence="5">In the N-terminal section; belongs to the acetate CoA ligase alpha subunit family.</text>
</comment>
<dbReference type="PROSITE" id="PS51186">
    <property type="entry name" value="GNAT"/>
    <property type="match status" value="1"/>
</dbReference>
<evidence type="ECO:0000256" key="6">
    <source>
        <dbReference type="PROSITE-ProRule" id="PRU00409"/>
    </source>
</evidence>
<keyword evidence="10" id="KW-1185">Reference proteome</keyword>
<dbReference type="PANTHER" id="PTHR43334">
    <property type="entry name" value="ACETATE--COA LIGASE [ADP-FORMING]"/>
    <property type="match status" value="1"/>
</dbReference>
<dbReference type="OrthoDB" id="9807426at2"/>
<dbReference type="EMBL" id="NOXS01000033">
    <property type="protein sequence ID" value="OYQ18244.1"/>
    <property type="molecule type" value="Genomic_DNA"/>
</dbReference>
<keyword evidence="9" id="KW-0808">Transferase</keyword>
<dbReference type="Pfam" id="PF13549">
    <property type="entry name" value="ATP-grasp_5"/>
    <property type="match status" value="1"/>
</dbReference>
<dbReference type="InterPro" id="IPR051538">
    <property type="entry name" value="Acyl-CoA_Synth/Transferase"/>
</dbReference>
<dbReference type="GO" id="GO:0043758">
    <property type="term" value="F:acetate-CoA ligase (ADP-forming) activity"/>
    <property type="evidence" value="ECO:0007669"/>
    <property type="project" value="InterPro"/>
</dbReference>